<sequence>MADFIGWQATTVIAKSQVLGVLRIEAEVTANLLLLQVFALESALCALPGKIDQRVGCSLERAASAETSQQ</sequence>
<evidence type="ECO:0000313" key="1">
    <source>
        <dbReference type="EMBL" id="EME01142.1"/>
    </source>
</evidence>
<name>M2V5N8_STUST</name>
<protein>
    <submittedName>
        <fullName evidence="1">Uncharacterized protein</fullName>
    </submittedName>
</protein>
<dbReference type="AlphaFoldDB" id="M2V5N8"/>
<proteinExistence type="predicted"/>
<evidence type="ECO:0000313" key="2">
    <source>
        <dbReference type="Proteomes" id="UP000011700"/>
    </source>
</evidence>
<dbReference type="Proteomes" id="UP000011700">
    <property type="component" value="Unassembled WGS sequence"/>
</dbReference>
<gene>
    <name evidence="1" type="ORF">B381_05561</name>
</gene>
<accession>M2V5N8</accession>
<comment type="caution">
    <text evidence="1">The sequence shown here is derived from an EMBL/GenBank/DDBJ whole genome shotgun (WGS) entry which is preliminary data.</text>
</comment>
<organism evidence="1 2">
    <name type="scientific">Stutzerimonas stutzeri NF13</name>
    <dbReference type="NCBI Taxonomy" id="1212548"/>
    <lineage>
        <taxon>Bacteria</taxon>
        <taxon>Pseudomonadati</taxon>
        <taxon>Pseudomonadota</taxon>
        <taxon>Gammaproteobacteria</taxon>
        <taxon>Pseudomonadales</taxon>
        <taxon>Pseudomonadaceae</taxon>
        <taxon>Stutzerimonas</taxon>
    </lineage>
</organism>
<dbReference type="EMBL" id="AOBS01000033">
    <property type="protein sequence ID" value="EME01142.1"/>
    <property type="molecule type" value="Genomic_DNA"/>
</dbReference>
<reference evidence="1 2" key="1">
    <citation type="journal article" date="2013" name="Genome Announc.">
        <title>Draft Genome of Pseudomonas stutzeri Strain NF13, a Nitrogen Fixer Isolated from the Galapagos Rift Hydrothermal Vent.</title>
        <authorList>
            <person name="Pena A."/>
            <person name="Busquets A."/>
            <person name="Gomila M."/>
            <person name="Mayol J."/>
            <person name="Bosch R."/>
            <person name="Nogales B."/>
            <person name="Garcia-Valdes E."/>
            <person name="Bennasar A."/>
            <person name="Lalucat J."/>
        </authorList>
    </citation>
    <scope>NUCLEOTIDE SEQUENCE [LARGE SCALE GENOMIC DNA]</scope>
    <source>
        <strain evidence="1 2">NF13</strain>
    </source>
</reference>